<evidence type="ECO:0000313" key="1">
    <source>
        <dbReference type="EMBL" id="MPC15167.1"/>
    </source>
</evidence>
<proteinExistence type="predicted"/>
<keyword evidence="2" id="KW-1185">Reference proteome</keyword>
<dbReference type="EMBL" id="VSRR010000406">
    <property type="protein sequence ID" value="MPC15167.1"/>
    <property type="molecule type" value="Genomic_DNA"/>
</dbReference>
<comment type="caution">
    <text evidence="1">The sequence shown here is derived from an EMBL/GenBank/DDBJ whole genome shotgun (WGS) entry which is preliminary data.</text>
</comment>
<protein>
    <submittedName>
        <fullName evidence="1">Uncharacterized protein</fullName>
    </submittedName>
</protein>
<dbReference type="AlphaFoldDB" id="A0A5B7CZH0"/>
<gene>
    <name evidence="1" type="ORF">E2C01_007951</name>
</gene>
<dbReference type="Proteomes" id="UP000324222">
    <property type="component" value="Unassembled WGS sequence"/>
</dbReference>
<evidence type="ECO:0000313" key="2">
    <source>
        <dbReference type="Proteomes" id="UP000324222"/>
    </source>
</evidence>
<name>A0A5B7CZH0_PORTR</name>
<accession>A0A5B7CZH0</accession>
<reference evidence="1 2" key="1">
    <citation type="submission" date="2019-05" db="EMBL/GenBank/DDBJ databases">
        <title>Another draft genome of Portunus trituberculatus and its Hox gene families provides insights of decapod evolution.</title>
        <authorList>
            <person name="Jeong J.-H."/>
            <person name="Song I."/>
            <person name="Kim S."/>
            <person name="Choi T."/>
            <person name="Kim D."/>
            <person name="Ryu S."/>
            <person name="Kim W."/>
        </authorList>
    </citation>
    <scope>NUCLEOTIDE SEQUENCE [LARGE SCALE GENOMIC DNA]</scope>
    <source>
        <tissue evidence="1">Muscle</tissue>
    </source>
</reference>
<sequence>MLIRPHLRLPILRDTHSSWRDVTSPQRPPLDPTMLPSDLFLRTYKYLWLNTLRDNVDPFVLRIFFLSSREKSVLILRDYFSDQNFYGVP</sequence>
<organism evidence="1 2">
    <name type="scientific">Portunus trituberculatus</name>
    <name type="common">Swimming crab</name>
    <name type="synonym">Neptunus trituberculatus</name>
    <dbReference type="NCBI Taxonomy" id="210409"/>
    <lineage>
        <taxon>Eukaryota</taxon>
        <taxon>Metazoa</taxon>
        <taxon>Ecdysozoa</taxon>
        <taxon>Arthropoda</taxon>
        <taxon>Crustacea</taxon>
        <taxon>Multicrustacea</taxon>
        <taxon>Malacostraca</taxon>
        <taxon>Eumalacostraca</taxon>
        <taxon>Eucarida</taxon>
        <taxon>Decapoda</taxon>
        <taxon>Pleocyemata</taxon>
        <taxon>Brachyura</taxon>
        <taxon>Eubrachyura</taxon>
        <taxon>Portunoidea</taxon>
        <taxon>Portunidae</taxon>
        <taxon>Portuninae</taxon>
        <taxon>Portunus</taxon>
    </lineage>
</organism>